<dbReference type="Proteomes" id="UP000197619">
    <property type="component" value="Unassembled WGS sequence"/>
</dbReference>
<keyword evidence="2" id="KW-1185">Reference proteome</keyword>
<evidence type="ECO:0000313" key="2">
    <source>
        <dbReference type="Proteomes" id="UP000197619"/>
    </source>
</evidence>
<organism evidence="1 2">
    <name type="scientific">Lonchura striata</name>
    <name type="common">white-rumped munia</name>
    <dbReference type="NCBI Taxonomy" id="40157"/>
    <lineage>
        <taxon>Eukaryota</taxon>
        <taxon>Metazoa</taxon>
        <taxon>Chordata</taxon>
        <taxon>Craniata</taxon>
        <taxon>Vertebrata</taxon>
        <taxon>Euteleostomi</taxon>
        <taxon>Archelosauria</taxon>
        <taxon>Archosauria</taxon>
        <taxon>Dinosauria</taxon>
        <taxon>Saurischia</taxon>
        <taxon>Theropoda</taxon>
        <taxon>Coelurosauria</taxon>
        <taxon>Aves</taxon>
        <taxon>Neognathae</taxon>
        <taxon>Neoaves</taxon>
        <taxon>Telluraves</taxon>
        <taxon>Australaves</taxon>
        <taxon>Passeriformes</taxon>
        <taxon>Passeroidea</taxon>
        <taxon>Estrildidae</taxon>
        <taxon>Estrildinae</taxon>
        <taxon>Lonchura</taxon>
    </lineage>
</organism>
<gene>
    <name evidence="1" type="ORF">RLOC_00002158</name>
</gene>
<comment type="caution">
    <text evidence="1">The sequence shown here is derived from an EMBL/GenBank/DDBJ whole genome shotgun (WGS) entry which is preliminary data.</text>
</comment>
<reference evidence="1 2" key="1">
    <citation type="submission" date="2017-05" db="EMBL/GenBank/DDBJ databases">
        <title>Genome of assembly of the Bengalese finch, Lonchura striata domestica.</title>
        <authorList>
            <person name="Colquitt B.M."/>
            <person name="Brainard M.S."/>
        </authorList>
    </citation>
    <scope>NUCLEOTIDE SEQUENCE [LARGE SCALE GENOMIC DNA]</scope>
    <source>
        <strain evidence="1">White83orange57</strain>
    </source>
</reference>
<accession>A0A218VEU6</accession>
<dbReference type="AlphaFoldDB" id="A0A218VEU6"/>
<evidence type="ECO:0000313" key="1">
    <source>
        <dbReference type="EMBL" id="OWK64513.1"/>
    </source>
</evidence>
<sequence length="49" mass="5645">MTLPTGNVTIIKSLRNAIKYVQKMSHLQDSCIRKCNIYDHFLITSTSFL</sequence>
<protein>
    <submittedName>
        <fullName evidence="1">Uncharacterized protein</fullName>
    </submittedName>
</protein>
<proteinExistence type="predicted"/>
<name>A0A218VEU6_9PASE</name>
<dbReference type="EMBL" id="MUZQ01000002">
    <property type="protein sequence ID" value="OWK64513.1"/>
    <property type="molecule type" value="Genomic_DNA"/>
</dbReference>